<evidence type="ECO:0000256" key="1">
    <source>
        <dbReference type="SAM" id="Phobius"/>
    </source>
</evidence>
<organism evidence="2 3">
    <name type="scientific">Reinekea thalattae</name>
    <dbReference type="NCBI Taxonomy" id="2593301"/>
    <lineage>
        <taxon>Bacteria</taxon>
        <taxon>Pseudomonadati</taxon>
        <taxon>Pseudomonadota</taxon>
        <taxon>Gammaproteobacteria</taxon>
        <taxon>Oceanospirillales</taxon>
        <taxon>Saccharospirillaceae</taxon>
        <taxon>Reinekea</taxon>
    </lineage>
</organism>
<feature type="transmembrane region" description="Helical" evidence="1">
    <location>
        <begin position="125"/>
        <end position="144"/>
    </location>
</feature>
<name>A0A5C8Z6V6_9GAMM</name>
<reference evidence="2 3" key="1">
    <citation type="submission" date="2019-07" db="EMBL/GenBank/DDBJ databases">
        <title>Reinekea sp. strain SSH23 genome sequencing and assembly.</title>
        <authorList>
            <person name="Kim I."/>
        </authorList>
    </citation>
    <scope>NUCLEOTIDE SEQUENCE [LARGE SCALE GENOMIC DNA]</scope>
    <source>
        <strain evidence="2 3">SSH23</strain>
    </source>
</reference>
<gene>
    <name evidence="2" type="ORF">FME95_00175</name>
</gene>
<feature type="transmembrane region" description="Helical" evidence="1">
    <location>
        <begin position="215"/>
        <end position="234"/>
    </location>
</feature>
<feature type="transmembrane region" description="Helical" evidence="1">
    <location>
        <begin position="156"/>
        <end position="174"/>
    </location>
</feature>
<keyword evidence="1" id="KW-0472">Membrane</keyword>
<keyword evidence="1" id="KW-0812">Transmembrane</keyword>
<feature type="transmembrane region" description="Helical" evidence="1">
    <location>
        <begin position="180"/>
        <end position="203"/>
    </location>
</feature>
<dbReference type="Proteomes" id="UP000321764">
    <property type="component" value="Unassembled WGS sequence"/>
</dbReference>
<keyword evidence="3" id="KW-1185">Reference proteome</keyword>
<dbReference type="RefSeq" id="WP_147711868.1">
    <property type="nucleotide sequence ID" value="NZ_VKAD01000001.1"/>
</dbReference>
<protein>
    <submittedName>
        <fullName evidence="2">Uncharacterized protein</fullName>
    </submittedName>
</protein>
<accession>A0A5C8Z6V6</accession>
<feature type="transmembrane region" description="Helical" evidence="1">
    <location>
        <begin position="254"/>
        <end position="274"/>
    </location>
</feature>
<proteinExistence type="predicted"/>
<feature type="transmembrane region" description="Helical" evidence="1">
    <location>
        <begin position="85"/>
        <end position="105"/>
    </location>
</feature>
<dbReference type="AlphaFoldDB" id="A0A5C8Z6V6"/>
<evidence type="ECO:0000313" key="2">
    <source>
        <dbReference type="EMBL" id="TXR53033.1"/>
    </source>
</evidence>
<feature type="transmembrane region" description="Helical" evidence="1">
    <location>
        <begin position="55"/>
        <end position="73"/>
    </location>
</feature>
<evidence type="ECO:0000313" key="3">
    <source>
        <dbReference type="Proteomes" id="UP000321764"/>
    </source>
</evidence>
<dbReference type="OrthoDB" id="5430278at2"/>
<sequence length="280" mass="31671">MSNSSSAERSIFARLATIPHDNPAMNESTWFDVQPCKTYQLFGRSVVITQPSSSFWVYLLGVITTAVGIYCLLMQGVEQTRFYWGWSLILWGVGALIAGTSYQAFGFQLKCQGREVCAWTSWWEVVYLIFQQLSVNLMLVAVVYSSLPAAVGVAKAVALAVSVLYCVMVLYGAFKPQKQLITYELMVKVCTPFIYFFIALNGWRFYQQGMAIDAALLGVWFGLILTDFLYWRYYNAGISEKLWAKGQWFTENDVLHVALVIWIVYIAVVLVPLMKDAPLV</sequence>
<keyword evidence="1" id="KW-1133">Transmembrane helix</keyword>
<comment type="caution">
    <text evidence="2">The sequence shown here is derived from an EMBL/GenBank/DDBJ whole genome shotgun (WGS) entry which is preliminary data.</text>
</comment>
<dbReference type="EMBL" id="VKAD01000001">
    <property type="protein sequence ID" value="TXR53033.1"/>
    <property type="molecule type" value="Genomic_DNA"/>
</dbReference>